<dbReference type="InParanoid" id="A0A165NX97"/>
<protein>
    <submittedName>
        <fullName evidence="1">Uncharacterized protein</fullName>
    </submittedName>
</protein>
<name>A0A165NX97_9AGAM</name>
<dbReference type="AlphaFoldDB" id="A0A165NX97"/>
<dbReference type="Proteomes" id="UP000076761">
    <property type="component" value="Unassembled WGS sequence"/>
</dbReference>
<proteinExistence type="predicted"/>
<reference evidence="1 2" key="1">
    <citation type="journal article" date="2016" name="Mol. Biol. Evol.">
        <title>Comparative Genomics of Early-Diverging Mushroom-Forming Fungi Provides Insights into the Origins of Lignocellulose Decay Capabilities.</title>
        <authorList>
            <person name="Nagy L.G."/>
            <person name="Riley R."/>
            <person name="Tritt A."/>
            <person name="Adam C."/>
            <person name="Daum C."/>
            <person name="Floudas D."/>
            <person name="Sun H."/>
            <person name="Yadav J.S."/>
            <person name="Pangilinan J."/>
            <person name="Larsson K.H."/>
            <person name="Matsuura K."/>
            <person name="Barry K."/>
            <person name="Labutti K."/>
            <person name="Kuo R."/>
            <person name="Ohm R.A."/>
            <person name="Bhattacharya S.S."/>
            <person name="Shirouzu T."/>
            <person name="Yoshinaga Y."/>
            <person name="Martin F.M."/>
            <person name="Grigoriev I.V."/>
            <person name="Hibbett D.S."/>
        </authorList>
    </citation>
    <scope>NUCLEOTIDE SEQUENCE [LARGE SCALE GENOMIC DNA]</scope>
    <source>
        <strain evidence="1 2">HHB14362 ss-1</strain>
    </source>
</reference>
<accession>A0A165NX97</accession>
<evidence type="ECO:0000313" key="1">
    <source>
        <dbReference type="EMBL" id="KZT20235.1"/>
    </source>
</evidence>
<keyword evidence="2" id="KW-1185">Reference proteome</keyword>
<dbReference type="EMBL" id="KV425624">
    <property type="protein sequence ID" value="KZT20235.1"/>
    <property type="molecule type" value="Genomic_DNA"/>
</dbReference>
<organism evidence="1 2">
    <name type="scientific">Neolentinus lepideus HHB14362 ss-1</name>
    <dbReference type="NCBI Taxonomy" id="1314782"/>
    <lineage>
        <taxon>Eukaryota</taxon>
        <taxon>Fungi</taxon>
        <taxon>Dikarya</taxon>
        <taxon>Basidiomycota</taxon>
        <taxon>Agaricomycotina</taxon>
        <taxon>Agaricomycetes</taxon>
        <taxon>Gloeophyllales</taxon>
        <taxon>Gloeophyllaceae</taxon>
        <taxon>Neolentinus</taxon>
    </lineage>
</organism>
<sequence>MDLLEHNVLSEKIQHESLASLMSKTKLSLSYLTDATTNAEKMQACTSHLAVVHEGAQCDALTGRHHGDPNLWDQIQASRVY</sequence>
<evidence type="ECO:0000313" key="2">
    <source>
        <dbReference type="Proteomes" id="UP000076761"/>
    </source>
</evidence>
<gene>
    <name evidence="1" type="ORF">NEOLEDRAFT_887477</name>
</gene>